<sequence length="205" mass="22801">MDSVSSLEWLKLDSQSEELDKDGGGKDLFSPATIPLNCNTPIIDRETEEPKTKSESTKLSDLTEEEIRTYFYLFEGPHSPTGSKSDESESKESEDEGCFIGECKYCLKVNKHPTNQCSYEYKVPKDAIVGKSCVVACLVCGCLFRDSRCADCGTSLGRAFLKDCSICGKEGEHLEFECPKRDANCGFTYDPYTGSFSVEIRPLKE</sequence>
<reference evidence="2 3" key="1">
    <citation type="submission" date="2018-02" db="EMBL/GenBank/DDBJ databases">
        <title>Draft genome of wild Prunus yedoensis var. nudiflora.</title>
        <authorList>
            <person name="Baek S."/>
            <person name="Kim J.-H."/>
            <person name="Choi K."/>
            <person name="Kim G.-B."/>
            <person name="Cho A."/>
            <person name="Jang H."/>
            <person name="Shin C.-H."/>
            <person name="Yu H.-J."/>
            <person name="Mun J.-H."/>
        </authorList>
    </citation>
    <scope>NUCLEOTIDE SEQUENCE [LARGE SCALE GENOMIC DNA]</scope>
    <source>
        <strain evidence="3">cv. Jeju island</strain>
        <tissue evidence="2">Leaf</tissue>
    </source>
</reference>
<dbReference type="OrthoDB" id="1166301at2759"/>
<name>A0A314YWD2_PRUYE</name>
<protein>
    <submittedName>
        <fullName evidence="2">Uncharacterized protein</fullName>
    </submittedName>
</protein>
<evidence type="ECO:0000313" key="3">
    <source>
        <dbReference type="Proteomes" id="UP000250321"/>
    </source>
</evidence>
<proteinExistence type="predicted"/>
<feature type="region of interest" description="Disordered" evidence="1">
    <location>
        <begin position="1"/>
        <end position="60"/>
    </location>
</feature>
<dbReference type="Proteomes" id="UP000250321">
    <property type="component" value="Unassembled WGS sequence"/>
</dbReference>
<keyword evidence="3" id="KW-1185">Reference proteome</keyword>
<evidence type="ECO:0000313" key="2">
    <source>
        <dbReference type="EMBL" id="PQQ10467.1"/>
    </source>
</evidence>
<comment type="caution">
    <text evidence="2">The sequence shown here is derived from an EMBL/GenBank/DDBJ whole genome shotgun (WGS) entry which is preliminary data.</text>
</comment>
<accession>A0A314YWD2</accession>
<dbReference type="EMBL" id="PJQY01000504">
    <property type="protein sequence ID" value="PQQ10467.1"/>
    <property type="molecule type" value="Genomic_DNA"/>
</dbReference>
<organism evidence="2 3">
    <name type="scientific">Prunus yedoensis var. nudiflora</name>
    <dbReference type="NCBI Taxonomy" id="2094558"/>
    <lineage>
        <taxon>Eukaryota</taxon>
        <taxon>Viridiplantae</taxon>
        <taxon>Streptophyta</taxon>
        <taxon>Embryophyta</taxon>
        <taxon>Tracheophyta</taxon>
        <taxon>Spermatophyta</taxon>
        <taxon>Magnoliopsida</taxon>
        <taxon>eudicotyledons</taxon>
        <taxon>Gunneridae</taxon>
        <taxon>Pentapetalae</taxon>
        <taxon>rosids</taxon>
        <taxon>fabids</taxon>
        <taxon>Rosales</taxon>
        <taxon>Rosaceae</taxon>
        <taxon>Amygdaloideae</taxon>
        <taxon>Amygdaleae</taxon>
        <taxon>Prunus</taxon>
    </lineage>
</organism>
<evidence type="ECO:0000256" key="1">
    <source>
        <dbReference type="SAM" id="MobiDB-lite"/>
    </source>
</evidence>
<dbReference type="AlphaFoldDB" id="A0A314YWD2"/>
<feature type="compositionally biased region" description="Basic and acidic residues" evidence="1">
    <location>
        <begin position="43"/>
        <end position="58"/>
    </location>
</feature>
<gene>
    <name evidence="2" type="ORF">Pyn_10256</name>
</gene>